<feature type="domain" description="Prokaryotic-type class I peptide chain release factors" evidence="6">
    <location>
        <begin position="263"/>
        <end position="279"/>
    </location>
</feature>
<feature type="region of interest" description="Disordered" evidence="5">
    <location>
        <begin position="319"/>
        <end position="344"/>
    </location>
</feature>
<dbReference type="Pfam" id="PF03462">
    <property type="entry name" value="PCRF"/>
    <property type="match status" value="1"/>
</dbReference>
<dbReference type="InterPro" id="IPR050057">
    <property type="entry name" value="Prokaryotic/Mito_RF"/>
</dbReference>
<dbReference type="PhylomeDB" id="A0A060T328"/>
<evidence type="ECO:0000313" key="7">
    <source>
        <dbReference type="EMBL" id="CDP33287.1"/>
    </source>
</evidence>
<accession>A0A060T328</accession>
<dbReference type="FunFam" id="3.30.160.20:FF:000004">
    <property type="entry name" value="Peptide chain release factor 1"/>
    <property type="match status" value="1"/>
</dbReference>
<dbReference type="InterPro" id="IPR045853">
    <property type="entry name" value="Pep_chain_release_fac_I_sf"/>
</dbReference>
<keyword evidence="2" id="KW-0488">Methylation</keyword>
<dbReference type="GO" id="GO:0032543">
    <property type="term" value="P:mitochondrial translation"/>
    <property type="evidence" value="ECO:0007669"/>
    <property type="project" value="UniProtKB-ARBA"/>
</dbReference>
<dbReference type="GO" id="GO:0005739">
    <property type="term" value="C:mitochondrion"/>
    <property type="evidence" value="ECO:0007669"/>
    <property type="project" value="UniProtKB-ARBA"/>
</dbReference>
<evidence type="ECO:0000256" key="2">
    <source>
        <dbReference type="ARBA" id="ARBA00022481"/>
    </source>
</evidence>
<reference evidence="7" key="1">
    <citation type="submission" date="2014-02" db="EMBL/GenBank/DDBJ databases">
        <authorList>
            <person name="Genoscope - CEA"/>
        </authorList>
    </citation>
    <scope>NUCLEOTIDE SEQUENCE</scope>
    <source>
        <strain evidence="7">LS3</strain>
    </source>
</reference>
<dbReference type="EMBL" id="HG937691">
    <property type="protein sequence ID" value="CDP33287.1"/>
    <property type="molecule type" value="Genomic_DNA"/>
</dbReference>
<reference evidence="7" key="2">
    <citation type="submission" date="2014-06" db="EMBL/GenBank/DDBJ databases">
        <title>The complete genome of Blastobotrys (Arxula) adeninivorans LS3 - a yeast of biotechnological interest.</title>
        <authorList>
            <person name="Kunze G."/>
            <person name="Gaillardin C."/>
            <person name="Czernicka M."/>
            <person name="Durrens P."/>
            <person name="Martin T."/>
            <person name="Boer E."/>
            <person name="Gabaldon T."/>
            <person name="Cruz J."/>
            <person name="Talla E."/>
            <person name="Marck C."/>
            <person name="Goffeau A."/>
            <person name="Barbe V."/>
            <person name="Baret P."/>
            <person name="Baronian K."/>
            <person name="Beier S."/>
            <person name="Bleykasten C."/>
            <person name="Bode R."/>
            <person name="Casaregola S."/>
            <person name="Despons L."/>
            <person name="Fairhead C."/>
            <person name="Giersberg M."/>
            <person name="Gierski P."/>
            <person name="Hahnel U."/>
            <person name="Hartmann A."/>
            <person name="Jankowska D."/>
            <person name="Jubin C."/>
            <person name="Jung P."/>
            <person name="Lafontaine I."/>
            <person name="Leh-Louis V."/>
            <person name="Lemaire M."/>
            <person name="Marcet-Houben M."/>
            <person name="Mascher M."/>
            <person name="Morel G."/>
            <person name="Richard G.-F."/>
            <person name="Riechen J."/>
            <person name="Sacerdot C."/>
            <person name="Sarkar A."/>
            <person name="Savel G."/>
            <person name="Schacherer J."/>
            <person name="Sherman D."/>
            <person name="Straub M.-L."/>
            <person name="Stein N."/>
            <person name="Thierry A."/>
            <person name="Trautwein-Schult A."/>
            <person name="Westhof E."/>
            <person name="Worch S."/>
            <person name="Dujon B."/>
            <person name="Souciet J.-L."/>
            <person name="Wincker P."/>
            <person name="Scholz U."/>
            <person name="Neuveglise N."/>
        </authorList>
    </citation>
    <scope>NUCLEOTIDE SEQUENCE</scope>
    <source>
        <strain evidence="7">LS3</strain>
    </source>
</reference>
<dbReference type="GO" id="GO:0003747">
    <property type="term" value="F:translation release factor activity"/>
    <property type="evidence" value="ECO:0007669"/>
    <property type="project" value="InterPro"/>
</dbReference>
<evidence type="ECO:0000256" key="3">
    <source>
        <dbReference type="ARBA" id="ARBA00022917"/>
    </source>
</evidence>
<dbReference type="PANTHER" id="PTHR43804">
    <property type="entry name" value="LD18447P"/>
    <property type="match status" value="1"/>
</dbReference>
<dbReference type="InterPro" id="IPR005139">
    <property type="entry name" value="PCRF"/>
</dbReference>
<dbReference type="PROSITE" id="PS00745">
    <property type="entry name" value="RF_PROK_I"/>
    <property type="match status" value="1"/>
</dbReference>
<feature type="compositionally biased region" description="Basic and acidic residues" evidence="5">
    <location>
        <begin position="319"/>
        <end position="331"/>
    </location>
</feature>
<organism evidence="7">
    <name type="scientific">Blastobotrys adeninivorans</name>
    <name type="common">Yeast</name>
    <name type="synonym">Arxula adeninivorans</name>
    <dbReference type="NCBI Taxonomy" id="409370"/>
    <lineage>
        <taxon>Eukaryota</taxon>
        <taxon>Fungi</taxon>
        <taxon>Dikarya</taxon>
        <taxon>Ascomycota</taxon>
        <taxon>Saccharomycotina</taxon>
        <taxon>Dipodascomycetes</taxon>
        <taxon>Dipodascales</taxon>
        <taxon>Trichomonascaceae</taxon>
        <taxon>Blastobotrys</taxon>
    </lineage>
</organism>
<dbReference type="Gene3D" id="3.30.70.1660">
    <property type="match status" value="2"/>
</dbReference>
<dbReference type="PANTHER" id="PTHR43804:SF7">
    <property type="entry name" value="LD18447P"/>
    <property type="match status" value="1"/>
</dbReference>
<evidence type="ECO:0000259" key="6">
    <source>
        <dbReference type="PROSITE" id="PS00745"/>
    </source>
</evidence>
<dbReference type="InterPro" id="IPR000352">
    <property type="entry name" value="Pep_chain_release_fac_I"/>
</dbReference>
<evidence type="ECO:0000256" key="4">
    <source>
        <dbReference type="ARBA" id="ARBA00067174"/>
    </source>
</evidence>
<comment type="similarity">
    <text evidence="1">Belongs to the prokaryotic/mitochondrial release factor family.</text>
</comment>
<dbReference type="Gene3D" id="6.10.140.1950">
    <property type="match status" value="1"/>
</dbReference>
<evidence type="ECO:0000256" key="5">
    <source>
        <dbReference type="SAM" id="MobiDB-lite"/>
    </source>
</evidence>
<name>A0A060T328_BLAAD</name>
<dbReference type="Pfam" id="PF00472">
    <property type="entry name" value="RF-1"/>
    <property type="match status" value="1"/>
</dbReference>
<keyword evidence="3" id="KW-0648">Protein biosynthesis</keyword>
<evidence type="ECO:0000256" key="1">
    <source>
        <dbReference type="ARBA" id="ARBA00010835"/>
    </source>
</evidence>
<dbReference type="Gene3D" id="3.30.160.20">
    <property type="match status" value="1"/>
</dbReference>
<protein>
    <recommendedName>
        <fullName evidence="4">Peptide chain release factor 1, mitochondrial</fullName>
    </recommendedName>
</protein>
<dbReference type="SUPFAM" id="SSF75620">
    <property type="entry name" value="Release factor"/>
    <property type="match status" value="1"/>
</dbReference>
<dbReference type="AlphaFoldDB" id="A0A060T328"/>
<dbReference type="SMART" id="SM00937">
    <property type="entry name" value="PCRF"/>
    <property type="match status" value="1"/>
</dbReference>
<gene>
    <name evidence="7" type="ORF">GNLVRS02_ARAD1A06072g</name>
</gene>
<sequence>MMFRAVLRPVRIVRSFSSCKSLYQDAPYVRLHPLLKKKVENIVQEYDELNAEAMTDAESGGFDPAKATKLARMSITVDNFARYRELEAEMEELSSMLSDPQLKAEAEAEIDSTKEQLEKSANALQTALVPQNPFVDKACMLELRPGVGGSEAMIFAHDLLNMYQNYALKRRWPSKVLSISLTPGGTGITEAILQIDQPGAYERLQYEGGVHRVQRVPDTESKGRVHTSTAAVVVLPQMNENVESAEEAERVFAPGEVRIDVMRARGSGGQHVNTTDSAVRLTHNPTGLVVSMQDERSQHKNKAKAFMILRAKLAERERIEKEEQERKKRTDQVTTTNRSDKIRTYNYPQNRITDHRCGFSFHKLEECMAGESKSFDELVDAMDQHAKTEGLKLLLQDSQL</sequence>
<proteinExistence type="inferred from homology"/>